<feature type="transmembrane region" description="Helical" evidence="1">
    <location>
        <begin position="205"/>
        <end position="224"/>
    </location>
</feature>
<organism evidence="2 3">
    <name type="scientific">Salmonella enterica</name>
    <name type="common">Salmonella choleraesuis</name>
    <dbReference type="NCBI Taxonomy" id="28901"/>
    <lineage>
        <taxon>Bacteria</taxon>
        <taxon>Pseudomonadati</taxon>
        <taxon>Pseudomonadota</taxon>
        <taxon>Gammaproteobacteria</taxon>
        <taxon>Enterobacterales</taxon>
        <taxon>Enterobacteriaceae</taxon>
        <taxon>Salmonella</taxon>
    </lineage>
</organism>
<keyword evidence="1" id="KW-1133">Transmembrane helix</keyword>
<keyword evidence="1" id="KW-0472">Membrane</keyword>
<evidence type="ECO:0000313" key="2">
    <source>
        <dbReference type="EMBL" id="SUF36125.1"/>
    </source>
</evidence>
<evidence type="ECO:0000313" key="3">
    <source>
        <dbReference type="Proteomes" id="UP000254773"/>
    </source>
</evidence>
<keyword evidence="1" id="KW-0812">Transmembrane</keyword>
<gene>
    <name evidence="2" type="ORF">NCTC9854_00316</name>
</gene>
<accession>A0A379Q1H1</accession>
<dbReference type="EMBL" id="UGWI01000001">
    <property type="protein sequence ID" value="SUF36125.1"/>
    <property type="molecule type" value="Genomic_DNA"/>
</dbReference>
<sequence>MHKRNAMLNGNSLRFHDERPQASDFNSWHTMNPVQRDMAFMDGSFITQSHHILLLTLEEAQQVADDLMGGVDKFFSYRAAPGNIKDGLDGFRSLSKLTTYYNSAQELAFNFRAIRIKAIEYKVGGKTYIKITGYPALRRILTGTRYGAGHPQMLEMAIGRRGLSYNITQGVRYCIYFSLAWRAIELIFKSDYHLVDFMVDFPMDIAKAVVSGVVIKILATVALSTVSLPIIFTTGSIILIGLCLNIGLNILDDKLGISKSLKIKLQEYMQSQKHIINNHGFNAPYFYSF</sequence>
<protein>
    <submittedName>
        <fullName evidence="2">ImpA domain-containing protein</fullName>
    </submittedName>
</protein>
<evidence type="ECO:0000256" key="1">
    <source>
        <dbReference type="SAM" id="Phobius"/>
    </source>
</evidence>
<name>A0A379Q1H1_SALER</name>
<proteinExistence type="predicted"/>
<feature type="transmembrane region" description="Helical" evidence="1">
    <location>
        <begin position="230"/>
        <end position="251"/>
    </location>
</feature>
<reference evidence="2 3" key="1">
    <citation type="submission" date="2018-06" db="EMBL/GenBank/DDBJ databases">
        <authorList>
            <consortium name="Pathogen Informatics"/>
            <person name="Doyle S."/>
        </authorList>
    </citation>
    <scope>NUCLEOTIDE SEQUENCE [LARGE SCALE GENOMIC DNA]</scope>
    <source>
        <strain evidence="2 3">NCTC9854</strain>
    </source>
</reference>
<dbReference type="AlphaFoldDB" id="A0A379Q1H1"/>
<dbReference type="Proteomes" id="UP000254773">
    <property type="component" value="Unassembled WGS sequence"/>
</dbReference>